<keyword evidence="1" id="KW-0472">Membrane</keyword>
<keyword evidence="1" id="KW-1133">Transmembrane helix</keyword>
<proteinExistence type="predicted"/>
<comment type="caution">
    <text evidence="2">The sequence shown here is derived from an EMBL/GenBank/DDBJ whole genome shotgun (WGS) entry which is preliminary data.</text>
</comment>
<protein>
    <submittedName>
        <fullName evidence="2">Uncharacterized protein</fullName>
    </submittedName>
</protein>
<keyword evidence="1" id="KW-0812">Transmembrane</keyword>
<dbReference type="Proteomes" id="UP000006408">
    <property type="component" value="Unassembled WGS sequence"/>
</dbReference>
<dbReference type="AlphaFoldDB" id="C4FGR5"/>
<evidence type="ECO:0000313" key="3">
    <source>
        <dbReference type="Proteomes" id="UP000006408"/>
    </source>
</evidence>
<name>C4FGR5_9BIFI</name>
<reference evidence="2" key="1">
    <citation type="submission" date="2009-04" db="EMBL/GenBank/DDBJ databases">
        <authorList>
            <person name="Weinstock G."/>
            <person name="Sodergren E."/>
            <person name="Clifton S."/>
            <person name="Fulton L."/>
            <person name="Fulton B."/>
            <person name="Courtney L."/>
            <person name="Fronick C."/>
            <person name="Harrison M."/>
            <person name="Strong C."/>
            <person name="Farmer C."/>
            <person name="Delahaunty K."/>
            <person name="Markovic C."/>
            <person name="Hall O."/>
            <person name="Minx P."/>
            <person name="Tomlinson C."/>
            <person name="Mitreva M."/>
            <person name="Nelson J."/>
            <person name="Hou S."/>
            <person name="Wollam A."/>
            <person name="Pepin K.H."/>
            <person name="Johnson M."/>
            <person name="Bhonagiri V."/>
            <person name="Nash W.E."/>
            <person name="Warren W."/>
            <person name="Chinwalla A."/>
            <person name="Mardis E.R."/>
            <person name="Wilson R.K."/>
        </authorList>
    </citation>
    <scope>NUCLEOTIDE SEQUENCE [LARGE SCALE GENOMIC DNA]</scope>
    <source>
        <strain evidence="2">DSM 20098</strain>
    </source>
</reference>
<gene>
    <name evidence="2" type="ORF">BIFANG_03541</name>
</gene>
<dbReference type="EMBL" id="ABYS02000010">
    <property type="protein sequence ID" value="EEP20608.1"/>
    <property type="molecule type" value="Genomic_DNA"/>
</dbReference>
<feature type="transmembrane region" description="Helical" evidence="1">
    <location>
        <begin position="12"/>
        <end position="32"/>
    </location>
</feature>
<keyword evidence="3" id="KW-1185">Reference proteome</keyword>
<organism evidence="2 3">
    <name type="scientific">Bifidobacterium angulatum DSM 20098 = JCM 7096</name>
    <dbReference type="NCBI Taxonomy" id="518635"/>
    <lineage>
        <taxon>Bacteria</taxon>
        <taxon>Bacillati</taxon>
        <taxon>Actinomycetota</taxon>
        <taxon>Actinomycetes</taxon>
        <taxon>Bifidobacteriales</taxon>
        <taxon>Bifidobacteriaceae</taxon>
        <taxon>Bifidobacterium</taxon>
    </lineage>
</organism>
<sequence length="47" mass="5524">MFVIDALMCNCELFLQEIMFILMILSVFVSFYTEANMTYTLFSKVVL</sequence>
<evidence type="ECO:0000256" key="1">
    <source>
        <dbReference type="SAM" id="Phobius"/>
    </source>
</evidence>
<evidence type="ECO:0000313" key="2">
    <source>
        <dbReference type="EMBL" id="EEP20608.1"/>
    </source>
</evidence>
<dbReference type="HOGENOM" id="CLU_3165106_0_0_11"/>
<accession>C4FGR5</accession>